<protein>
    <recommendedName>
        <fullName evidence="3">Fungal lipase-like domain-containing protein</fullName>
    </recommendedName>
</protein>
<dbReference type="HOGENOM" id="CLU_1855206_0_0_1"/>
<evidence type="ECO:0000313" key="1">
    <source>
        <dbReference type="EMBL" id="EJU03750.1"/>
    </source>
</evidence>
<keyword evidence="2" id="KW-1185">Reference proteome</keyword>
<gene>
    <name evidence="1" type="ORF">DACRYDRAFT_14773</name>
</gene>
<dbReference type="EMBL" id="JH795859">
    <property type="protein sequence ID" value="EJU03750.1"/>
    <property type="molecule type" value="Genomic_DNA"/>
</dbReference>
<dbReference type="OrthoDB" id="426718at2759"/>
<dbReference type="GeneID" id="63686116"/>
<evidence type="ECO:0000313" key="2">
    <source>
        <dbReference type="Proteomes" id="UP000030653"/>
    </source>
</evidence>
<dbReference type="SUPFAM" id="SSF53474">
    <property type="entry name" value="alpha/beta-Hydrolases"/>
    <property type="match status" value="1"/>
</dbReference>
<name>M5G6C0_DACPD</name>
<dbReference type="AlphaFoldDB" id="M5G6C0"/>
<dbReference type="Gene3D" id="3.40.50.1820">
    <property type="entry name" value="alpha/beta hydrolase"/>
    <property type="match status" value="1"/>
</dbReference>
<organism evidence="1 2">
    <name type="scientific">Dacryopinax primogenitus (strain DJM 731)</name>
    <name type="common">Brown rot fungus</name>
    <dbReference type="NCBI Taxonomy" id="1858805"/>
    <lineage>
        <taxon>Eukaryota</taxon>
        <taxon>Fungi</taxon>
        <taxon>Dikarya</taxon>
        <taxon>Basidiomycota</taxon>
        <taxon>Agaricomycotina</taxon>
        <taxon>Dacrymycetes</taxon>
        <taxon>Dacrymycetales</taxon>
        <taxon>Dacrymycetaceae</taxon>
        <taxon>Dacryopinax</taxon>
    </lineage>
</organism>
<dbReference type="STRING" id="1858805.M5G6C0"/>
<dbReference type="InterPro" id="IPR029058">
    <property type="entry name" value="AB_hydrolase_fold"/>
</dbReference>
<accession>M5G6C0</accession>
<proteinExistence type="predicted"/>
<dbReference type="RefSeq" id="XP_040630644.1">
    <property type="nucleotide sequence ID" value="XM_040771054.1"/>
</dbReference>
<evidence type="ECO:0008006" key="3">
    <source>
        <dbReference type="Google" id="ProtNLM"/>
    </source>
</evidence>
<reference evidence="1 2" key="1">
    <citation type="journal article" date="2012" name="Science">
        <title>The Paleozoic origin of enzymatic lignin decomposition reconstructed from 31 fungal genomes.</title>
        <authorList>
            <person name="Floudas D."/>
            <person name="Binder M."/>
            <person name="Riley R."/>
            <person name="Barry K."/>
            <person name="Blanchette R.A."/>
            <person name="Henrissat B."/>
            <person name="Martinez A.T."/>
            <person name="Otillar R."/>
            <person name="Spatafora J.W."/>
            <person name="Yadav J.S."/>
            <person name="Aerts A."/>
            <person name="Benoit I."/>
            <person name="Boyd A."/>
            <person name="Carlson A."/>
            <person name="Copeland A."/>
            <person name="Coutinho P.M."/>
            <person name="de Vries R.P."/>
            <person name="Ferreira P."/>
            <person name="Findley K."/>
            <person name="Foster B."/>
            <person name="Gaskell J."/>
            <person name="Glotzer D."/>
            <person name="Gorecki P."/>
            <person name="Heitman J."/>
            <person name="Hesse C."/>
            <person name="Hori C."/>
            <person name="Igarashi K."/>
            <person name="Jurgens J.A."/>
            <person name="Kallen N."/>
            <person name="Kersten P."/>
            <person name="Kohler A."/>
            <person name="Kuees U."/>
            <person name="Kumar T.K.A."/>
            <person name="Kuo A."/>
            <person name="LaButti K."/>
            <person name="Larrondo L.F."/>
            <person name="Lindquist E."/>
            <person name="Ling A."/>
            <person name="Lombard V."/>
            <person name="Lucas S."/>
            <person name="Lundell T."/>
            <person name="Martin R."/>
            <person name="McLaughlin D.J."/>
            <person name="Morgenstern I."/>
            <person name="Morin E."/>
            <person name="Murat C."/>
            <person name="Nagy L.G."/>
            <person name="Nolan M."/>
            <person name="Ohm R.A."/>
            <person name="Patyshakuliyeva A."/>
            <person name="Rokas A."/>
            <person name="Ruiz-Duenas F.J."/>
            <person name="Sabat G."/>
            <person name="Salamov A."/>
            <person name="Samejima M."/>
            <person name="Schmutz J."/>
            <person name="Slot J.C."/>
            <person name="St John F."/>
            <person name="Stenlid J."/>
            <person name="Sun H."/>
            <person name="Sun S."/>
            <person name="Syed K."/>
            <person name="Tsang A."/>
            <person name="Wiebenga A."/>
            <person name="Young D."/>
            <person name="Pisabarro A."/>
            <person name="Eastwood D.C."/>
            <person name="Martin F."/>
            <person name="Cullen D."/>
            <person name="Grigoriev I.V."/>
            <person name="Hibbett D.S."/>
        </authorList>
    </citation>
    <scope>NUCLEOTIDE SEQUENCE [LARGE SCALE GENOMIC DNA]</scope>
    <source>
        <strain evidence="1 2">DJM-731 SS1</strain>
    </source>
</reference>
<sequence length="138" mass="14496">MFRPAASIAGLITPSPYTQFARAAYCHGTNTWSCEEACAANSDFRVYVTGGDDSDTPDFFVGYWPTGNAAIVAHEGTDPLQLLSLNSAIQAHTGFLGAHSRSAGVVLSAVQKVISEHNVTEVITVGHSLGMLHTIAGC</sequence>
<dbReference type="Proteomes" id="UP000030653">
    <property type="component" value="Unassembled WGS sequence"/>
</dbReference>